<keyword evidence="3" id="KW-1185">Reference proteome</keyword>
<organism evidence="2 3">
    <name type="scientific">Terfezia boudieri ATCC MYA-4762</name>
    <dbReference type="NCBI Taxonomy" id="1051890"/>
    <lineage>
        <taxon>Eukaryota</taxon>
        <taxon>Fungi</taxon>
        <taxon>Dikarya</taxon>
        <taxon>Ascomycota</taxon>
        <taxon>Pezizomycotina</taxon>
        <taxon>Pezizomycetes</taxon>
        <taxon>Pezizales</taxon>
        <taxon>Pezizaceae</taxon>
        <taxon>Terfezia</taxon>
    </lineage>
</organism>
<proteinExistence type="predicted"/>
<accession>A0A3N4LHA3</accession>
<feature type="signal peptide" evidence="1">
    <location>
        <begin position="1"/>
        <end position="18"/>
    </location>
</feature>
<evidence type="ECO:0000256" key="1">
    <source>
        <dbReference type="SAM" id="SignalP"/>
    </source>
</evidence>
<dbReference type="InParanoid" id="A0A3N4LHA3"/>
<evidence type="ECO:0000313" key="3">
    <source>
        <dbReference type="Proteomes" id="UP000267821"/>
    </source>
</evidence>
<gene>
    <name evidence="2" type="ORF">L211DRAFT_345005</name>
</gene>
<reference evidence="2 3" key="1">
    <citation type="journal article" date="2018" name="Nat. Ecol. Evol.">
        <title>Pezizomycetes genomes reveal the molecular basis of ectomycorrhizal truffle lifestyle.</title>
        <authorList>
            <person name="Murat C."/>
            <person name="Payen T."/>
            <person name="Noel B."/>
            <person name="Kuo A."/>
            <person name="Morin E."/>
            <person name="Chen J."/>
            <person name="Kohler A."/>
            <person name="Krizsan K."/>
            <person name="Balestrini R."/>
            <person name="Da Silva C."/>
            <person name="Montanini B."/>
            <person name="Hainaut M."/>
            <person name="Levati E."/>
            <person name="Barry K.W."/>
            <person name="Belfiori B."/>
            <person name="Cichocki N."/>
            <person name="Clum A."/>
            <person name="Dockter R.B."/>
            <person name="Fauchery L."/>
            <person name="Guy J."/>
            <person name="Iotti M."/>
            <person name="Le Tacon F."/>
            <person name="Lindquist E.A."/>
            <person name="Lipzen A."/>
            <person name="Malagnac F."/>
            <person name="Mello A."/>
            <person name="Molinier V."/>
            <person name="Miyauchi S."/>
            <person name="Poulain J."/>
            <person name="Riccioni C."/>
            <person name="Rubini A."/>
            <person name="Sitrit Y."/>
            <person name="Splivallo R."/>
            <person name="Traeger S."/>
            <person name="Wang M."/>
            <person name="Zifcakova L."/>
            <person name="Wipf D."/>
            <person name="Zambonelli A."/>
            <person name="Paolocci F."/>
            <person name="Nowrousian M."/>
            <person name="Ottonello S."/>
            <person name="Baldrian P."/>
            <person name="Spatafora J.W."/>
            <person name="Henrissat B."/>
            <person name="Nagy L.G."/>
            <person name="Aury J.M."/>
            <person name="Wincker P."/>
            <person name="Grigoriev I.V."/>
            <person name="Bonfante P."/>
            <person name="Martin F.M."/>
        </authorList>
    </citation>
    <scope>NUCLEOTIDE SEQUENCE [LARGE SCALE GENOMIC DNA]</scope>
    <source>
        <strain evidence="2 3">ATCC MYA-4762</strain>
    </source>
</reference>
<sequence>MFLFVSLLFILAPSQFPGIENLRCVLFHPLLSRSAHTYHTCFLRWPIRTQQYASMPDVRPYISCTLYSLCISHFTVDCIESYSNVPRTLYNKNGPFFRILSKINHKTNSQKYYKEE</sequence>
<dbReference type="Proteomes" id="UP000267821">
    <property type="component" value="Unassembled WGS sequence"/>
</dbReference>
<evidence type="ECO:0000313" key="2">
    <source>
        <dbReference type="EMBL" id="RPB22270.1"/>
    </source>
</evidence>
<dbReference type="EMBL" id="ML121553">
    <property type="protein sequence ID" value="RPB22270.1"/>
    <property type="molecule type" value="Genomic_DNA"/>
</dbReference>
<evidence type="ECO:0008006" key="4">
    <source>
        <dbReference type="Google" id="ProtNLM"/>
    </source>
</evidence>
<keyword evidence="1" id="KW-0732">Signal</keyword>
<name>A0A3N4LHA3_9PEZI</name>
<dbReference type="AlphaFoldDB" id="A0A3N4LHA3"/>
<protein>
    <recommendedName>
        <fullName evidence="4">Secreted protein</fullName>
    </recommendedName>
</protein>
<feature type="chain" id="PRO_5018186304" description="Secreted protein" evidence="1">
    <location>
        <begin position="19"/>
        <end position="116"/>
    </location>
</feature>